<evidence type="ECO:0000256" key="2">
    <source>
        <dbReference type="ARBA" id="ARBA00005417"/>
    </source>
</evidence>
<evidence type="ECO:0000256" key="6">
    <source>
        <dbReference type="ARBA" id="ARBA00022840"/>
    </source>
</evidence>
<dbReference type="InterPro" id="IPR029024">
    <property type="entry name" value="TerB-like"/>
</dbReference>
<evidence type="ECO:0000256" key="3">
    <source>
        <dbReference type="ARBA" id="ARBA00020019"/>
    </source>
</evidence>
<evidence type="ECO:0000313" key="9">
    <source>
        <dbReference type="Proteomes" id="UP000323708"/>
    </source>
</evidence>
<dbReference type="PANTHER" id="PTHR24220:SF376">
    <property type="entry name" value="ABC TRANSPORTER"/>
    <property type="match status" value="1"/>
</dbReference>
<accession>A0A5B0WV63</accession>
<dbReference type="InterPro" id="IPR027417">
    <property type="entry name" value="P-loop_NTPase"/>
</dbReference>
<dbReference type="InterPro" id="IPR003439">
    <property type="entry name" value="ABC_transporter-like_ATP-bd"/>
</dbReference>
<dbReference type="SUPFAM" id="SSF52540">
    <property type="entry name" value="P-loop containing nucleoside triphosphate hydrolases"/>
    <property type="match status" value="1"/>
</dbReference>
<dbReference type="SMART" id="SM00382">
    <property type="entry name" value="AAA"/>
    <property type="match status" value="1"/>
</dbReference>
<gene>
    <name evidence="8" type="ORF">F0M18_13530</name>
</gene>
<evidence type="ECO:0000256" key="4">
    <source>
        <dbReference type="ARBA" id="ARBA00022448"/>
    </source>
</evidence>
<reference evidence="8 9" key="1">
    <citation type="submission" date="2019-09" db="EMBL/GenBank/DDBJ databases">
        <authorList>
            <person name="Chen X.-Y."/>
        </authorList>
    </citation>
    <scope>NUCLEOTIDE SEQUENCE [LARGE SCALE GENOMIC DNA]</scope>
    <source>
        <strain evidence="8 9">NY5</strain>
    </source>
</reference>
<dbReference type="PROSITE" id="PS50893">
    <property type="entry name" value="ABC_TRANSPORTER_2"/>
    <property type="match status" value="1"/>
</dbReference>
<dbReference type="EMBL" id="VTUX01000006">
    <property type="protein sequence ID" value="KAA1190081.1"/>
    <property type="molecule type" value="Genomic_DNA"/>
</dbReference>
<dbReference type="Gene3D" id="3.40.50.300">
    <property type="entry name" value="P-loop containing nucleotide triphosphate hydrolases"/>
    <property type="match status" value="1"/>
</dbReference>
<dbReference type="Gene3D" id="1.10.3680.10">
    <property type="entry name" value="TerB-like"/>
    <property type="match status" value="1"/>
</dbReference>
<dbReference type="Proteomes" id="UP000323708">
    <property type="component" value="Unassembled WGS sequence"/>
</dbReference>
<sequence length="367" mass="39951">MSAEAPVPVVVENVSYVYRTDVSDRQVLDDVSMQIAPGEIVILTGPSGSGKTTLITLIGALRAVQSGSVQVLGREILNAGERDRCRVRQQVGYIFQHHNLLDSLTVAQNVMMSLQLSQQKLSRKEQRQRVIEVLERVGLGEHVDKHPRALSGGQNQRAGIARALVTHPRLILADEPTASLDKESGRNVVDLIQELCREQGTSVALVTHDNRILDVADNIMHLEDGKIQTVSEAMATHSSRMLKLLNKHDPGAAQYLSAFALALTRVAMADSGIDDAERTMIRTVLNDSSKLSPGEVDLVMELALSQLRCRQQDGDGGSAVFSADQAQHFLDSLYAVAAADGEVSPEERVEIQNIARELGFPVDSGRL</sequence>
<proteinExistence type="inferred from homology"/>
<dbReference type="GO" id="GO:0005524">
    <property type="term" value="F:ATP binding"/>
    <property type="evidence" value="ECO:0007669"/>
    <property type="project" value="UniProtKB-KW"/>
</dbReference>
<keyword evidence="5" id="KW-0547">Nucleotide-binding</keyword>
<keyword evidence="6 8" id="KW-0067">ATP-binding</keyword>
<dbReference type="InterPro" id="IPR014324">
    <property type="entry name" value="ABC_heterocyst_DevA"/>
</dbReference>
<evidence type="ECO:0000259" key="7">
    <source>
        <dbReference type="PROSITE" id="PS50893"/>
    </source>
</evidence>
<dbReference type="InterPro" id="IPR003593">
    <property type="entry name" value="AAA+_ATPase"/>
</dbReference>
<dbReference type="GO" id="GO:0022857">
    <property type="term" value="F:transmembrane transporter activity"/>
    <property type="evidence" value="ECO:0007669"/>
    <property type="project" value="TreeGrafter"/>
</dbReference>
<dbReference type="InterPro" id="IPR007791">
    <property type="entry name" value="DjlA_N"/>
</dbReference>
<dbReference type="Pfam" id="PF05099">
    <property type="entry name" value="TerB"/>
    <property type="match status" value="1"/>
</dbReference>
<dbReference type="GO" id="GO:0016887">
    <property type="term" value="F:ATP hydrolysis activity"/>
    <property type="evidence" value="ECO:0007669"/>
    <property type="project" value="InterPro"/>
</dbReference>
<dbReference type="InterPro" id="IPR017911">
    <property type="entry name" value="MacB-like_ATP-bd"/>
</dbReference>
<feature type="domain" description="ABC transporter" evidence="7">
    <location>
        <begin position="9"/>
        <end position="249"/>
    </location>
</feature>
<dbReference type="CDD" id="cd03255">
    <property type="entry name" value="ABC_MJ0796_LolCDE_FtsE"/>
    <property type="match status" value="1"/>
</dbReference>
<evidence type="ECO:0000313" key="8">
    <source>
        <dbReference type="EMBL" id="KAA1190081.1"/>
    </source>
</evidence>
<protein>
    <recommendedName>
        <fullName evidence="3">Cell division ATP-binding protein FtsE</fullName>
    </recommendedName>
</protein>
<dbReference type="GO" id="GO:0005886">
    <property type="term" value="C:plasma membrane"/>
    <property type="evidence" value="ECO:0007669"/>
    <property type="project" value="TreeGrafter"/>
</dbReference>
<comment type="similarity">
    <text evidence="2">Belongs to the ABC transporter superfamily.</text>
</comment>
<keyword evidence="4" id="KW-0813">Transport</keyword>
<keyword evidence="9" id="KW-1185">Reference proteome</keyword>
<dbReference type="PANTHER" id="PTHR24220">
    <property type="entry name" value="IMPORT ATP-BINDING PROTEIN"/>
    <property type="match status" value="1"/>
</dbReference>
<evidence type="ECO:0000256" key="1">
    <source>
        <dbReference type="ARBA" id="ARBA00002579"/>
    </source>
</evidence>
<dbReference type="InterPro" id="IPR015854">
    <property type="entry name" value="ABC_transpr_LolD-like"/>
</dbReference>
<comment type="caution">
    <text evidence="8">The sequence shown here is derived from an EMBL/GenBank/DDBJ whole genome shotgun (WGS) entry which is preliminary data.</text>
</comment>
<dbReference type="NCBIfam" id="TIGR02982">
    <property type="entry name" value="heterocyst_DevA"/>
    <property type="match status" value="1"/>
</dbReference>
<dbReference type="FunFam" id="3.40.50.300:FF:000056">
    <property type="entry name" value="Cell division ATP-binding protein FtsE"/>
    <property type="match status" value="1"/>
</dbReference>
<comment type="function">
    <text evidence="1">Part of the ABC transporter FtsEX involved in cellular division. Important for assembly or stability of the septal ring.</text>
</comment>
<dbReference type="SUPFAM" id="SSF158682">
    <property type="entry name" value="TerB-like"/>
    <property type="match status" value="1"/>
</dbReference>
<dbReference type="Pfam" id="PF00005">
    <property type="entry name" value="ABC_tran"/>
    <property type="match status" value="1"/>
</dbReference>
<name>A0A5B0WV63_9GAMM</name>
<dbReference type="CDD" id="cd07177">
    <property type="entry name" value="terB_like"/>
    <property type="match status" value="1"/>
</dbReference>
<organism evidence="8 9">
    <name type="scientific">Pseudohalioglobus sediminis</name>
    <dbReference type="NCBI Taxonomy" id="2606449"/>
    <lineage>
        <taxon>Bacteria</taxon>
        <taxon>Pseudomonadati</taxon>
        <taxon>Pseudomonadota</taxon>
        <taxon>Gammaproteobacteria</taxon>
        <taxon>Cellvibrionales</taxon>
        <taxon>Halieaceae</taxon>
        <taxon>Pseudohalioglobus</taxon>
    </lineage>
</organism>
<dbReference type="RefSeq" id="WP_149611980.1">
    <property type="nucleotide sequence ID" value="NZ_VTUX01000006.1"/>
</dbReference>
<dbReference type="AlphaFoldDB" id="A0A5B0WV63"/>
<evidence type="ECO:0000256" key="5">
    <source>
        <dbReference type="ARBA" id="ARBA00022741"/>
    </source>
</evidence>